<organism evidence="14 15">
    <name type="scientific">Veillonella montpellierensis DNF00314</name>
    <dbReference type="NCBI Taxonomy" id="1401067"/>
    <lineage>
        <taxon>Bacteria</taxon>
        <taxon>Bacillati</taxon>
        <taxon>Bacillota</taxon>
        <taxon>Negativicutes</taxon>
        <taxon>Veillonellales</taxon>
        <taxon>Veillonellaceae</taxon>
        <taxon>Veillonella</taxon>
    </lineage>
</organism>
<feature type="transmembrane region" description="Helical" evidence="13">
    <location>
        <begin position="163"/>
        <end position="183"/>
    </location>
</feature>
<dbReference type="AlphaFoldDB" id="A0A096AJ36"/>
<feature type="transmembrane region" description="Helical" evidence="13">
    <location>
        <begin position="344"/>
        <end position="365"/>
    </location>
</feature>
<dbReference type="InterPro" id="IPR048279">
    <property type="entry name" value="MdtK-like"/>
</dbReference>
<proteinExistence type="inferred from homology"/>
<keyword evidence="10" id="KW-0406">Ion transport</keyword>
<dbReference type="GO" id="GO:0042910">
    <property type="term" value="F:xenobiotic transmembrane transporter activity"/>
    <property type="evidence" value="ECO:0007669"/>
    <property type="project" value="InterPro"/>
</dbReference>
<evidence type="ECO:0000256" key="3">
    <source>
        <dbReference type="ARBA" id="ARBA00010199"/>
    </source>
</evidence>
<evidence type="ECO:0000256" key="5">
    <source>
        <dbReference type="ARBA" id="ARBA00022448"/>
    </source>
</evidence>
<dbReference type="InterPro" id="IPR050222">
    <property type="entry name" value="MATE_MdtK"/>
</dbReference>
<evidence type="ECO:0000256" key="2">
    <source>
        <dbReference type="ARBA" id="ARBA00004651"/>
    </source>
</evidence>
<dbReference type="EMBL" id="JRNT01000033">
    <property type="protein sequence ID" value="KGF46611.1"/>
    <property type="molecule type" value="Genomic_DNA"/>
</dbReference>
<keyword evidence="11 13" id="KW-0472">Membrane</keyword>
<sequence>MTHGSMGDKLIMFALPVAATALLEQLFNAADIAVLGRYVGTSAVAAVGNNFAIIGMYICLFIGLSLGSNVVIAQLLGAKQISSVKEAVHTSLVVGCIVGVMMCIVGQLVTPYVLQWLSVPTDVLKDAETYMRVYLWGMPFISIYNFGTAVFRSNGNTKTPLIGLVLASIVNVVLNIVFVTTMTDGVAGVALATVLSFVVAATYVLGRLYQSKETIAFRWRLLGINWSLLQPIVRIGVPAGLQGVVFCLSNILIQEAINSLGPDVMAASSISIAIEMFIFCIIMAFSQGGTTFISQNFGAKHIRRCIRVTVWSLGLAFFFTIIACGLVMIWAADIAGFFNPDPTVIALCVLRMTYVVALEPLQVLIDVLAGAMRGYGLSLAPAMLTLLGICGVRIIWVYTVFQRDPSFELLMMVYPISWAVAGSLLILLYMYFTRHLLTFLQRNR</sequence>
<dbReference type="PANTHER" id="PTHR43298:SF2">
    <property type="entry name" value="FMN_FAD EXPORTER YEEO-RELATED"/>
    <property type="match status" value="1"/>
</dbReference>
<evidence type="ECO:0000256" key="10">
    <source>
        <dbReference type="ARBA" id="ARBA00023065"/>
    </source>
</evidence>
<evidence type="ECO:0000256" key="4">
    <source>
        <dbReference type="ARBA" id="ARBA00020268"/>
    </source>
</evidence>
<gene>
    <name evidence="14" type="ORF">HMPREF0872_07815</name>
</gene>
<comment type="function">
    <text evidence="1">Multidrug efflux pump.</text>
</comment>
<keyword evidence="8 13" id="KW-0812">Transmembrane</keyword>
<dbReference type="Pfam" id="PF01554">
    <property type="entry name" value="MatE"/>
    <property type="match status" value="2"/>
</dbReference>
<feature type="transmembrane region" description="Helical" evidence="13">
    <location>
        <begin position="88"/>
        <end position="113"/>
    </location>
</feature>
<dbReference type="GO" id="GO:0015297">
    <property type="term" value="F:antiporter activity"/>
    <property type="evidence" value="ECO:0007669"/>
    <property type="project" value="UniProtKB-KW"/>
</dbReference>
<evidence type="ECO:0000256" key="8">
    <source>
        <dbReference type="ARBA" id="ARBA00022692"/>
    </source>
</evidence>
<protein>
    <recommendedName>
        <fullName evidence="4">Probable multidrug resistance protein NorM</fullName>
    </recommendedName>
    <alternativeName>
        <fullName evidence="12">Multidrug-efflux transporter</fullName>
    </alternativeName>
</protein>
<keyword evidence="7" id="KW-1003">Cell membrane</keyword>
<evidence type="ECO:0000256" key="11">
    <source>
        <dbReference type="ARBA" id="ARBA00023136"/>
    </source>
</evidence>
<feature type="transmembrane region" description="Helical" evidence="13">
    <location>
        <begin position="133"/>
        <end position="151"/>
    </location>
</feature>
<comment type="caution">
    <text evidence="14">The sequence shown here is derived from an EMBL/GenBank/DDBJ whole genome shotgun (WGS) entry which is preliminary data.</text>
</comment>
<evidence type="ECO:0000256" key="12">
    <source>
        <dbReference type="ARBA" id="ARBA00031636"/>
    </source>
</evidence>
<feature type="transmembrane region" description="Helical" evidence="13">
    <location>
        <begin position="377"/>
        <end position="399"/>
    </location>
</feature>
<dbReference type="NCBIfam" id="TIGR00797">
    <property type="entry name" value="matE"/>
    <property type="match status" value="1"/>
</dbReference>
<evidence type="ECO:0000256" key="13">
    <source>
        <dbReference type="SAM" id="Phobius"/>
    </source>
</evidence>
<evidence type="ECO:0000313" key="15">
    <source>
        <dbReference type="Proteomes" id="UP000029628"/>
    </source>
</evidence>
<dbReference type="Proteomes" id="UP000029628">
    <property type="component" value="Unassembled WGS sequence"/>
</dbReference>
<keyword evidence="5" id="KW-0813">Transport</keyword>
<feature type="transmembrane region" description="Helical" evidence="13">
    <location>
        <begin position="231"/>
        <end position="253"/>
    </location>
</feature>
<reference evidence="14 15" key="1">
    <citation type="submission" date="2014-07" db="EMBL/GenBank/DDBJ databases">
        <authorList>
            <person name="McCorrison J."/>
            <person name="Sanka R."/>
            <person name="Torralba M."/>
            <person name="Gillis M."/>
            <person name="Haft D.H."/>
            <person name="Methe B."/>
            <person name="Sutton G."/>
            <person name="Nelson K.E."/>
        </authorList>
    </citation>
    <scope>NUCLEOTIDE SEQUENCE [LARGE SCALE GENOMIC DNA]</scope>
    <source>
        <strain evidence="14 15">DNF00314</strain>
    </source>
</reference>
<dbReference type="GO" id="GO:0005886">
    <property type="term" value="C:plasma membrane"/>
    <property type="evidence" value="ECO:0007669"/>
    <property type="project" value="UniProtKB-SubCell"/>
</dbReference>
<dbReference type="InterPro" id="IPR002528">
    <property type="entry name" value="MATE_fam"/>
</dbReference>
<accession>A0A096AJ36</accession>
<dbReference type="eggNOG" id="COG0534">
    <property type="taxonomic scope" value="Bacteria"/>
</dbReference>
<name>A0A096AJ36_9FIRM</name>
<keyword evidence="9 13" id="KW-1133">Transmembrane helix</keyword>
<dbReference type="GO" id="GO:0006811">
    <property type="term" value="P:monoatomic ion transport"/>
    <property type="evidence" value="ECO:0007669"/>
    <property type="project" value="UniProtKB-KW"/>
</dbReference>
<comment type="subcellular location">
    <subcellularLocation>
        <location evidence="2">Cell membrane</location>
        <topology evidence="2">Multi-pass membrane protein</topology>
    </subcellularLocation>
</comment>
<dbReference type="CDD" id="cd13138">
    <property type="entry name" value="MATE_yoeA_like"/>
    <property type="match status" value="1"/>
</dbReference>
<feature type="transmembrane region" description="Helical" evidence="13">
    <location>
        <begin position="265"/>
        <end position="285"/>
    </location>
</feature>
<evidence type="ECO:0000256" key="9">
    <source>
        <dbReference type="ARBA" id="ARBA00022989"/>
    </source>
</evidence>
<feature type="transmembrane region" description="Helical" evidence="13">
    <location>
        <begin position="53"/>
        <end position="76"/>
    </location>
</feature>
<feature type="transmembrane region" description="Helical" evidence="13">
    <location>
        <begin position="306"/>
        <end position="332"/>
    </location>
</feature>
<keyword evidence="15" id="KW-1185">Reference proteome</keyword>
<feature type="transmembrane region" description="Helical" evidence="13">
    <location>
        <begin position="411"/>
        <end position="432"/>
    </location>
</feature>
<evidence type="ECO:0000256" key="7">
    <source>
        <dbReference type="ARBA" id="ARBA00022475"/>
    </source>
</evidence>
<evidence type="ECO:0000256" key="6">
    <source>
        <dbReference type="ARBA" id="ARBA00022449"/>
    </source>
</evidence>
<dbReference type="PIRSF" id="PIRSF006603">
    <property type="entry name" value="DinF"/>
    <property type="match status" value="1"/>
</dbReference>
<keyword evidence="6" id="KW-0050">Antiport</keyword>
<evidence type="ECO:0000256" key="1">
    <source>
        <dbReference type="ARBA" id="ARBA00003408"/>
    </source>
</evidence>
<feature type="transmembrane region" description="Helical" evidence="13">
    <location>
        <begin position="189"/>
        <end position="210"/>
    </location>
</feature>
<comment type="similarity">
    <text evidence="3">Belongs to the multi antimicrobial extrusion (MATE) (TC 2.A.66.1) family.</text>
</comment>
<dbReference type="PANTHER" id="PTHR43298">
    <property type="entry name" value="MULTIDRUG RESISTANCE PROTEIN NORM-RELATED"/>
    <property type="match status" value="1"/>
</dbReference>
<evidence type="ECO:0000313" key="14">
    <source>
        <dbReference type="EMBL" id="KGF46611.1"/>
    </source>
</evidence>